<feature type="compositionally biased region" description="Low complexity" evidence="4">
    <location>
        <begin position="193"/>
        <end position="204"/>
    </location>
</feature>
<dbReference type="PROSITE" id="PS50002">
    <property type="entry name" value="SH3"/>
    <property type="match status" value="3"/>
</dbReference>
<keyword evidence="6" id="KW-1185">Reference proteome</keyword>
<feature type="domain" description="SH3" evidence="5">
    <location>
        <begin position="279"/>
        <end position="340"/>
    </location>
</feature>
<sequence>MAFFCPVFPKHKFIDDYDSYDPLAQQRLFSARSMNSLSAQQNWLGASLVGSFPPYTTTRITCDFEATVDDEIAVRKEDIVIALYKEEDWLYVVRQDRKQGFVPAIYCELFISKADDKIDKSQQVDKISKSKEKMAMRRERSRSRPDMIAPLPVEFEKKRSGSLRKNFAATLLRHRSKSQDLRPSLPAVDEQKSTTTNSTPTPSSNVVKFLQTLHAKPYGENGDDDLHLSLPKSRKRSKSMIGLGVAEAVSQHRASVAHATVTEEDECYADDCGQAFRREPCGRFVVAFQFVARFADDVTVAPGQLVTALNRDDPDWTYVVTDGQQREGFLPASFIRPIAGDEESLPSSGCSSSASPSAGGDDWRGTELVAMRDFCGEARDDLNISKGDWLYSKQRLDCAPGGWLWVYCPRSRRSGFVPAAFVKTPMATVL</sequence>
<evidence type="ECO:0000256" key="2">
    <source>
        <dbReference type="ARBA" id="ARBA00022999"/>
    </source>
</evidence>
<dbReference type="Pfam" id="PF00018">
    <property type="entry name" value="SH3_1"/>
    <property type="match status" value="1"/>
</dbReference>
<feature type="region of interest" description="Disordered" evidence="4">
    <location>
        <begin position="342"/>
        <end position="362"/>
    </location>
</feature>
<evidence type="ECO:0000313" key="7">
    <source>
        <dbReference type="WBParaSite" id="PSAMB.scaffold2277size24175.g17201.t1"/>
    </source>
</evidence>
<evidence type="ECO:0000313" key="6">
    <source>
        <dbReference type="Proteomes" id="UP000887566"/>
    </source>
</evidence>
<feature type="domain" description="SH3" evidence="5">
    <location>
        <begin position="363"/>
        <end position="427"/>
    </location>
</feature>
<organism evidence="6 7">
    <name type="scientific">Plectus sambesii</name>
    <dbReference type="NCBI Taxonomy" id="2011161"/>
    <lineage>
        <taxon>Eukaryota</taxon>
        <taxon>Metazoa</taxon>
        <taxon>Ecdysozoa</taxon>
        <taxon>Nematoda</taxon>
        <taxon>Chromadorea</taxon>
        <taxon>Plectida</taxon>
        <taxon>Plectina</taxon>
        <taxon>Plectoidea</taxon>
        <taxon>Plectidae</taxon>
        <taxon>Plectus</taxon>
    </lineage>
</organism>
<feature type="domain" description="SH3" evidence="5">
    <location>
        <begin position="53"/>
        <end position="112"/>
    </location>
</feature>
<dbReference type="InterPro" id="IPR036028">
    <property type="entry name" value="SH3-like_dom_sf"/>
</dbReference>
<accession>A0A914VNI9</accession>
<keyword evidence="2" id="KW-0727">SH2 domain</keyword>
<feature type="compositionally biased region" description="Low complexity" evidence="4">
    <location>
        <begin position="345"/>
        <end position="360"/>
    </location>
</feature>
<dbReference type="Proteomes" id="UP000887566">
    <property type="component" value="Unplaced"/>
</dbReference>
<evidence type="ECO:0000256" key="1">
    <source>
        <dbReference type="ARBA" id="ARBA00022443"/>
    </source>
</evidence>
<evidence type="ECO:0000259" key="5">
    <source>
        <dbReference type="PROSITE" id="PS50002"/>
    </source>
</evidence>
<dbReference type="InterPro" id="IPR043539">
    <property type="entry name" value="Grb2-like"/>
</dbReference>
<evidence type="ECO:0000256" key="4">
    <source>
        <dbReference type="SAM" id="MobiDB-lite"/>
    </source>
</evidence>
<name>A0A914VNI9_9BILA</name>
<feature type="region of interest" description="Disordered" evidence="4">
    <location>
        <begin position="122"/>
        <end position="143"/>
    </location>
</feature>
<reference evidence="7" key="1">
    <citation type="submission" date="2022-11" db="UniProtKB">
        <authorList>
            <consortium name="WormBaseParasite"/>
        </authorList>
    </citation>
    <scope>IDENTIFICATION</scope>
</reference>
<feature type="region of interest" description="Disordered" evidence="4">
    <location>
        <begin position="175"/>
        <end position="204"/>
    </location>
</feature>
<dbReference type="PANTHER" id="PTHR46037">
    <property type="entry name" value="PROTEIN ENHANCER OF SEVENLESS 2B"/>
    <property type="match status" value="1"/>
</dbReference>
<dbReference type="SUPFAM" id="SSF50044">
    <property type="entry name" value="SH3-domain"/>
    <property type="match status" value="3"/>
</dbReference>
<dbReference type="Gene3D" id="2.30.30.40">
    <property type="entry name" value="SH3 Domains"/>
    <property type="match status" value="3"/>
</dbReference>
<protein>
    <submittedName>
        <fullName evidence="7">SH3 domain-containing protein</fullName>
    </submittedName>
</protein>
<dbReference type="CDD" id="cd00174">
    <property type="entry name" value="SH3"/>
    <property type="match status" value="2"/>
</dbReference>
<proteinExistence type="predicted"/>
<dbReference type="InterPro" id="IPR001452">
    <property type="entry name" value="SH3_domain"/>
</dbReference>
<keyword evidence="1 3" id="KW-0728">SH3 domain</keyword>
<dbReference type="WBParaSite" id="PSAMB.scaffold2277size24175.g17201.t1">
    <property type="protein sequence ID" value="PSAMB.scaffold2277size24175.g17201.t1"/>
    <property type="gene ID" value="PSAMB.scaffold2277size24175.g17201"/>
</dbReference>
<dbReference type="SMART" id="SM00326">
    <property type="entry name" value="SH3"/>
    <property type="match status" value="3"/>
</dbReference>
<evidence type="ECO:0000256" key="3">
    <source>
        <dbReference type="PROSITE-ProRule" id="PRU00192"/>
    </source>
</evidence>
<dbReference type="AlphaFoldDB" id="A0A914VNI9"/>